<proteinExistence type="inferred from homology"/>
<dbReference type="Pfam" id="PF17293">
    <property type="entry name" value="Arm-DNA-bind_5"/>
    <property type="match status" value="1"/>
</dbReference>
<dbReference type="GO" id="GO:0006310">
    <property type="term" value="P:DNA recombination"/>
    <property type="evidence" value="ECO:0007669"/>
    <property type="project" value="UniProtKB-KW"/>
</dbReference>
<dbReference type="PANTHER" id="PTHR30349">
    <property type="entry name" value="PHAGE INTEGRASE-RELATED"/>
    <property type="match status" value="1"/>
</dbReference>
<dbReference type="PANTHER" id="PTHR30349:SF64">
    <property type="entry name" value="PROPHAGE INTEGRASE INTD-RELATED"/>
    <property type="match status" value="1"/>
</dbReference>
<evidence type="ECO:0000256" key="3">
    <source>
        <dbReference type="ARBA" id="ARBA00023172"/>
    </source>
</evidence>
<sequence>MQGKMKKINVQLREKSISNGKISLYLDYYPPILNTETGQLTRREFLKLYLFAKPSNQFQKRSNIESLHIAEQIKIRKLTELRKDEIYSVFELEQLEIQKIGQGSFLEYFKNLSEKKIGKNYQIWTTAIAHFENFLNGHDILFKDVTVTLMEDYKEYLLRAKSRRESDKTLAQNTALSYHNKLKTTLKRAYREGKLRTDINAGIDSIKEKESQRNFLTMSEAKKLFQTPCSSDIVRNIAMFSTLTGLRYSDIAKLNWSELQFIENDGHYIRFKQKKTEGLQTIPISDEAFYILGKTGGENKDERVFKNLKKWEVDRVLPIWIADAGINKHITFHCFRHTYATLQVSSGTDIFTVSKMLGHKSVKTTQIYTKIIDEKKREAAERITLK</sequence>
<keyword evidence="2" id="KW-0238">DNA-binding</keyword>
<name>A0AAT9H6Z5_9FLAO</name>
<dbReference type="InterPro" id="IPR002104">
    <property type="entry name" value="Integrase_catalytic"/>
</dbReference>
<comment type="similarity">
    <text evidence="1">Belongs to the 'phage' integrase family.</text>
</comment>
<dbReference type="InterPro" id="IPR013762">
    <property type="entry name" value="Integrase-like_cat_sf"/>
</dbReference>
<organism evidence="5">
    <name type="scientific">Flavobacterium sp. CFS9</name>
    <dbReference type="NCBI Taxonomy" id="3143118"/>
    <lineage>
        <taxon>Bacteria</taxon>
        <taxon>Pseudomonadati</taxon>
        <taxon>Bacteroidota</taxon>
        <taxon>Flavobacteriia</taxon>
        <taxon>Flavobacteriales</taxon>
        <taxon>Flavobacteriaceae</taxon>
        <taxon>Flavobacterium</taxon>
    </lineage>
</organism>
<feature type="domain" description="Tyr recombinase" evidence="4">
    <location>
        <begin position="211"/>
        <end position="381"/>
    </location>
</feature>
<protein>
    <submittedName>
        <fullName evidence="5">Site-specific integrase</fullName>
    </submittedName>
</protein>
<dbReference type="Gene3D" id="1.10.150.130">
    <property type="match status" value="1"/>
</dbReference>
<dbReference type="CDD" id="cd01185">
    <property type="entry name" value="INTN1_C_like"/>
    <property type="match status" value="1"/>
</dbReference>
<accession>A0AAT9H6Z5</accession>
<evidence type="ECO:0000313" key="5">
    <source>
        <dbReference type="EMBL" id="BFM45252.1"/>
    </source>
</evidence>
<dbReference type="AlphaFoldDB" id="A0AAT9H6Z5"/>
<evidence type="ECO:0000256" key="1">
    <source>
        <dbReference type="ARBA" id="ARBA00008857"/>
    </source>
</evidence>
<dbReference type="EMBL" id="AP031573">
    <property type="protein sequence ID" value="BFM45252.1"/>
    <property type="molecule type" value="Genomic_DNA"/>
</dbReference>
<dbReference type="Pfam" id="PF13102">
    <property type="entry name" value="Phage_int_SAM_5"/>
    <property type="match status" value="1"/>
</dbReference>
<evidence type="ECO:0000259" key="4">
    <source>
        <dbReference type="PROSITE" id="PS51898"/>
    </source>
</evidence>
<dbReference type="InterPro" id="IPR010998">
    <property type="entry name" value="Integrase_recombinase_N"/>
</dbReference>
<dbReference type="Gene3D" id="1.10.443.10">
    <property type="entry name" value="Intergrase catalytic core"/>
    <property type="match status" value="1"/>
</dbReference>
<dbReference type="InterPro" id="IPR011010">
    <property type="entry name" value="DNA_brk_join_enz"/>
</dbReference>
<dbReference type="Pfam" id="PF00589">
    <property type="entry name" value="Phage_integrase"/>
    <property type="match status" value="1"/>
</dbReference>
<dbReference type="GO" id="GO:0003677">
    <property type="term" value="F:DNA binding"/>
    <property type="evidence" value="ECO:0007669"/>
    <property type="project" value="UniProtKB-KW"/>
</dbReference>
<dbReference type="SUPFAM" id="SSF56349">
    <property type="entry name" value="DNA breaking-rejoining enzymes"/>
    <property type="match status" value="1"/>
</dbReference>
<dbReference type="GO" id="GO:0015074">
    <property type="term" value="P:DNA integration"/>
    <property type="evidence" value="ECO:0007669"/>
    <property type="project" value="InterPro"/>
</dbReference>
<gene>
    <name evidence="5" type="ORF">CFS9_38930</name>
</gene>
<reference evidence="5" key="1">
    <citation type="submission" date="2024-05" db="EMBL/GenBank/DDBJ databases">
        <title>Whole-Genome Sequence of CFS9, a Potential Fish Probiotic Isolated from the Body Surface of Silurus asotus.</title>
        <authorList>
            <person name="Kojima M."/>
            <person name="Tobioka K."/>
            <person name="Yokota K."/>
            <person name="Nakatani H."/>
            <person name="Hori K."/>
            <person name="Tamaru Y."/>
            <person name="Okazaki F."/>
        </authorList>
    </citation>
    <scope>NUCLEOTIDE SEQUENCE</scope>
    <source>
        <strain evidence="5">CFS9</strain>
    </source>
</reference>
<dbReference type="InterPro" id="IPR035386">
    <property type="entry name" value="Arm-DNA-bind_5"/>
</dbReference>
<evidence type="ECO:0000256" key="2">
    <source>
        <dbReference type="ARBA" id="ARBA00023125"/>
    </source>
</evidence>
<dbReference type="InterPro" id="IPR025269">
    <property type="entry name" value="SAM-like_dom"/>
</dbReference>
<keyword evidence="3" id="KW-0233">DNA recombination</keyword>
<dbReference type="InterPro" id="IPR050090">
    <property type="entry name" value="Tyrosine_recombinase_XerCD"/>
</dbReference>
<dbReference type="PROSITE" id="PS51898">
    <property type="entry name" value="TYR_RECOMBINASE"/>
    <property type="match status" value="1"/>
</dbReference>